<evidence type="ECO:0000313" key="1">
    <source>
        <dbReference type="EMBL" id="SFV58258.1"/>
    </source>
</evidence>
<reference evidence="1" key="1">
    <citation type="submission" date="2016-10" db="EMBL/GenBank/DDBJ databases">
        <authorList>
            <person name="de Groot N.N."/>
        </authorList>
    </citation>
    <scope>NUCLEOTIDE SEQUENCE</scope>
</reference>
<name>A0A1W1BXC8_9ZZZZ</name>
<organism evidence="1">
    <name type="scientific">hydrothermal vent metagenome</name>
    <dbReference type="NCBI Taxonomy" id="652676"/>
    <lineage>
        <taxon>unclassified sequences</taxon>
        <taxon>metagenomes</taxon>
        <taxon>ecological metagenomes</taxon>
    </lineage>
</organism>
<dbReference type="EMBL" id="FPHJ01000023">
    <property type="protein sequence ID" value="SFV58258.1"/>
    <property type="molecule type" value="Genomic_DNA"/>
</dbReference>
<protein>
    <submittedName>
        <fullName evidence="1">Uncharacterized protein</fullName>
    </submittedName>
</protein>
<gene>
    <name evidence="1" type="ORF">MNB_SUP05-5-777</name>
</gene>
<sequence>MLLALIIFCLKSFNNFSLGAKPSICKSLSLFQIFIKKSMRLFCKNFAKYSLFLSSNQKLIQLCTYSVGRYSLCGVSHSTSFAIKSGVPPEPLKPTKTPAWASIRIAAWVIDVPPPNKIQVVLAMGIFQYCLLSCSSVRYKTRPSFCITRHLSR</sequence>
<proteinExistence type="predicted"/>
<accession>A0A1W1BXC8</accession>
<dbReference type="AlphaFoldDB" id="A0A1W1BXC8"/>